<dbReference type="SMART" id="SM00518">
    <property type="entry name" value="AP2Ec"/>
    <property type="match status" value="1"/>
</dbReference>
<evidence type="ECO:0000313" key="10">
    <source>
        <dbReference type="Proteomes" id="UP000179001"/>
    </source>
</evidence>
<dbReference type="CDD" id="cd00019">
    <property type="entry name" value="AP2Ec"/>
    <property type="match status" value="1"/>
</dbReference>
<evidence type="ECO:0000256" key="4">
    <source>
        <dbReference type="ARBA" id="ARBA00022801"/>
    </source>
</evidence>
<comment type="caution">
    <text evidence="9">The sequence shown here is derived from an EMBL/GenBank/DDBJ whole genome shotgun (WGS) entry which is preliminary data.</text>
</comment>
<evidence type="ECO:0000256" key="1">
    <source>
        <dbReference type="ARBA" id="ARBA00005340"/>
    </source>
</evidence>
<feature type="binding site" evidence="7">
    <location>
        <position position="176"/>
    </location>
    <ligand>
        <name>Zn(2+)</name>
        <dbReference type="ChEBI" id="CHEBI:29105"/>
        <label>2</label>
    </ligand>
</feature>
<organism evidence="9 10">
    <name type="scientific">Candidatus Falkowbacteria bacterium RIFOXYC2_FULL_36_12</name>
    <dbReference type="NCBI Taxonomy" id="1798002"/>
    <lineage>
        <taxon>Bacteria</taxon>
        <taxon>Candidatus Falkowiibacteriota</taxon>
    </lineage>
</organism>
<keyword evidence="7" id="KW-0540">Nuclease</keyword>
<feature type="binding site" evidence="7">
    <location>
        <position position="258"/>
    </location>
    <ligand>
        <name>Zn(2+)</name>
        <dbReference type="ChEBI" id="CHEBI:29105"/>
        <label>2</label>
    </ligand>
</feature>
<keyword evidence="7" id="KW-0255">Endonuclease</keyword>
<accession>A0A1F5T380</accession>
<sequence length="277" mass="30607">MKLGAHVSIAGGIFKAPLNAKKLGCETFQIFSRSPRGGMPPEITDNIVEQFKNNMEQADIKNFYIHAPYFINLASDKPRIAKGSIEILRSELERGNKLGAVGVMFHMGSAKDFGSTKSLKMAIDAINEILENYDGKTLLLIENSAGAGEILGDKFDEIGFIIKKIKNKAKIGVCLDTCHMFASGYDMRDKKSLGKTLMEFEKHIGIKFLQVIHLNDSKTELGSNKDRHEVIGNGLIGQEGFKQILHNIKLKSVDGIIETPDLKNNSSTSLNVLKKLR</sequence>
<name>A0A1F5T380_9BACT</name>
<feature type="binding site" evidence="7">
    <location>
        <position position="179"/>
    </location>
    <ligand>
        <name>Zn(2+)</name>
        <dbReference type="ChEBI" id="CHEBI:29105"/>
        <label>3</label>
    </ligand>
</feature>
<protein>
    <recommendedName>
        <fullName evidence="7">Probable endonuclease 4</fullName>
        <ecNumber evidence="7">3.1.21.2</ecNumber>
    </recommendedName>
    <alternativeName>
        <fullName evidence="7">Endodeoxyribonuclease IV</fullName>
    </alternativeName>
    <alternativeName>
        <fullName evidence="7">Endonuclease IV</fullName>
    </alternativeName>
</protein>
<evidence type="ECO:0000256" key="5">
    <source>
        <dbReference type="ARBA" id="ARBA00022833"/>
    </source>
</evidence>
<feature type="binding site" evidence="7">
    <location>
        <position position="106"/>
    </location>
    <ligand>
        <name>Zn(2+)</name>
        <dbReference type="ChEBI" id="CHEBI:29105"/>
        <label>1</label>
    </ligand>
</feature>
<dbReference type="Proteomes" id="UP000179001">
    <property type="component" value="Unassembled WGS sequence"/>
</dbReference>
<dbReference type="InterPro" id="IPR018246">
    <property type="entry name" value="AP_endonuc_F2_Zn_BS"/>
</dbReference>
<reference evidence="9 10" key="1">
    <citation type="journal article" date="2016" name="Nat. Commun.">
        <title>Thousands of microbial genomes shed light on interconnected biogeochemical processes in an aquifer system.</title>
        <authorList>
            <person name="Anantharaman K."/>
            <person name="Brown C.T."/>
            <person name="Hug L.A."/>
            <person name="Sharon I."/>
            <person name="Castelle C.J."/>
            <person name="Probst A.J."/>
            <person name="Thomas B.C."/>
            <person name="Singh A."/>
            <person name="Wilkins M.J."/>
            <person name="Karaoz U."/>
            <person name="Brodie E.L."/>
            <person name="Williams K.H."/>
            <person name="Hubbard S.S."/>
            <person name="Banfield J.F."/>
        </authorList>
    </citation>
    <scope>NUCLEOTIDE SEQUENCE [LARGE SCALE GENOMIC DNA]</scope>
</reference>
<dbReference type="GO" id="GO:0008081">
    <property type="term" value="F:phosphoric diester hydrolase activity"/>
    <property type="evidence" value="ECO:0007669"/>
    <property type="project" value="TreeGrafter"/>
</dbReference>
<feature type="binding site" evidence="7">
    <location>
        <position position="142"/>
    </location>
    <ligand>
        <name>Zn(2+)</name>
        <dbReference type="ChEBI" id="CHEBI:29105"/>
        <label>1</label>
    </ligand>
</feature>
<keyword evidence="3 7" id="KW-0227">DNA damage</keyword>
<evidence type="ECO:0000256" key="2">
    <source>
        <dbReference type="ARBA" id="ARBA00022723"/>
    </source>
</evidence>
<dbReference type="InterPro" id="IPR013022">
    <property type="entry name" value="Xyl_isomerase-like_TIM-brl"/>
</dbReference>
<dbReference type="GO" id="GO:0003677">
    <property type="term" value="F:DNA binding"/>
    <property type="evidence" value="ECO:0007669"/>
    <property type="project" value="InterPro"/>
</dbReference>
<dbReference type="PROSITE" id="PS00729">
    <property type="entry name" value="AP_NUCLEASE_F2_1"/>
    <property type="match status" value="1"/>
</dbReference>
<comment type="cofactor">
    <cofactor evidence="7">
        <name>Zn(2+)</name>
        <dbReference type="ChEBI" id="CHEBI:29105"/>
    </cofactor>
    <text evidence="7">Binds 3 Zn(2+) ions.</text>
</comment>
<evidence type="ECO:0000256" key="6">
    <source>
        <dbReference type="ARBA" id="ARBA00023204"/>
    </source>
</evidence>
<dbReference type="GO" id="GO:0008833">
    <property type="term" value="F:deoxyribonuclease IV (phage-T4-induced) activity"/>
    <property type="evidence" value="ECO:0007669"/>
    <property type="project" value="UniProtKB-UniRule"/>
</dbReference>
<dbReference type="EC" id="3.1.21.2" evidence="7"/>
<comment type="similarity">
    <text evidence="1 7">Belongs to the AP endonuclease 2 family.</text>
</comment>
<dbReference type="PROSITE" id="PS00731">
    <property type="entry name" value="AP_NUCLEASE_F2_3"/>
    <property type="match status" value="1"/>
</dbReference>
<gene>
    <name evidence="7" type="primary">nfo</name>
    <name evidence="9" type="ORF">A2478_01770</name>
</gene>
<evidence type="ECO:0000256" key="7">
    <source>
        <dbReference type="HAMAP-Rule" id="MF_00152"/>
    </source>
</evidence>
<keyword evidence="4 7" id="KW-0378">Hydrolase</keyword>
<evidence type="ECO:0000313" key="9">
    <source>
        <dbReference type="EMBL" id="OGF33408.1"/>
    </source>
</evidence>
<dbReference type="PANTHER" id="PTHR21445:SF0">
    <property type="entry name" value="APURINIC-APYRIMIDINIC ENDONUCLEASE"/>
    <property type="match status" value="1"/>
</dbReference>
<dbReference type="HAMAP" id="MF_00152">
    <property type="entry name" value="Nfo"/>
    <property type="match status" value="1"/>
</dbReference>
<feature type="binding site" evidence="7">
    <location>
        <position position="226"/>
    </location>
    <ligand>
        <name>Zn(2+)</name>
        <dbReference type="ChEBI" id="CHEBI:29105"/>
        <label>3</label>
    </ligand>
</feature>
<feature type="binding site" evidence="7">
    <location>
        <position position="142"/>
    </location>
    <ligand>
        <name>Zn(2+)</name>
        <dbReference type="ChEBI" id="CHEBI:29105"/>
        <label>2</label>
    </ligand>
</feature>
<dbReference type="NCBIfam" id="TIGR00587">
    <property type="entry name" value="nfo"/>
    <property type="match status" value="1"/>
</dbReference>
<dbReference type="PANTHER" id="PTHR21445">
    <property type="entry name" value="ENDONUCLEASE IV ENDODEOXYRIBONUCLEASE IV"/>
    <property type="match status" value="1"/>
</dbReference>
<feature type="domain" description="Xylose isomerase-like TIM barrel" evidence="8">
    <location>
        <begin position="19"/>
        <end position="275"/>
    </location>
</feature>
<feature type="binding site" evidence="7">
    <location>
        <position position="213"/>
    </location>
    <ligand>
        <name>Zn(2+)</name>
        <dbReference type="ChEBI" id="CHEBI:29105"/>
        <label>2</label>
    </ligand>
</feature>
<dbReference type="PROSITE" id="PS51432">
    <property type="entry name" value="AP_NUCLEASE_F2_4"/>
    <property type="match status" value="1"/>
</dbReference>
<proteinExistence type="inferred from homology"/>
<comment type="function">
    <text evidence="7">Endonuclease IV plays a role in DNA repair. It cleaves phosphodiester bonds at apurinic or apyrimidinic (AP) sites, generating a 3'-hydroxyl group and a 5'-terminal sugar phosphate.</text>
</comment>
<evidence type="ECO:0000259" key="8">
    <source>
        <dbReference type="Pfam" id="PF01261"/>
    </source>
</evidence>
<dbReference type="Pfam" id="PF01261">
    <property type="entry name" value="AP_endonuc_2"/>
    <property type="match status" value="1"/>
</dbReference>
<dbReference type="GO" id="GO:0008270">
    <property type="term" value="F:zinc ion binding"/>
    <property type="evidence" value="ECO:0007669"/>
    <property type="project" value="UniProtKB-UniRule"/>
</dbReference>
<dbReference type="STRING" id="1798002.A2478_01770"/>
<evidence type="ECO:0000256" key="3">
    <source>
        <dbReference type="ARBA" id="ARBA00022763"/>
    </source>
</evidence>
<dbReference type="Gene3D" id="3.20.20.150">
    <property type="entry name" value="Divalent-metal-dependent TIM barrel enzymes"/>
    <property type="match status" value="1"/>
</dbReference>
<keyword evidence="5 7" id="KW-0862">Zinc</keyword>
<dbReference type="PROSITE" id="PS00730">
    <property type="entry name" value="AP_NUCLEASE_F2_2"/>
    <property type="match status" value="1"/>
</dbReference>
<feature type="binding site" evidence="7">
    <location>
        <position position="66"/>
    </location>
    <ligand>
        <name>Zn(2+)</name>
        <dbReference type="ChEBI" id="CHEBI:29105"/>
        <label>1</label>
    </ligand>
</feature>
<keyword evidence="2 7" id="KW-0479">Metal-binding</keyword>
<dbReference type="GO" id="GO:0006284">
    <property type="term" value="P:base-excision repair"/>
    <property type="evidence" value="ECO:0007669"/>
    <property type="project" value="TreeGrafter"/>
</dbReference>
<keyword evidence="6 7" id="KW-0234">DNA repair</keyword>
<dbReference type="EMBL" id="MFGJ01000001">
    <property type="protein sequence ID" value="OGF33408.1"/>
    <property type="molecule type" value="Genomic_DNA"/>
</dbReference>
<dbReference type="InterPro" id="IPR001719">
    <property type="entry name" value="AP_endonuc_2"/>
</dbReference>
<feature type="binding site" evidence="7">
    <location>
        <position position="228"/>
    </location>
    <ligand>
        <name>Zn(2+)</name>
        <dbReference type="ChEBI" id="CHEBI:29105"/>
        <label>3</label>
    </ligand>
</feature>
<dbReference type="FunFam" id="3.20.20.150:FF:000001">
    <property type="entry name" value="Probable endonuclease 4"/>
    <property type="match status" value="1"/>
</dbReference>
<dbReference type="GO" id="GO:0003906">
    <property type="term" value="F:DNA-(apurinic or apyrimidinic site) endonuclease activity"/>
    <property type="evidence" value="ECO:0007669"/>
    <property type="project" value="TreeGrafter"/>
</dbReference>
<dbReference type="InterPro" id="IPR036237">
    <property type="entry name" value="Xyl_isomerase-like_sf"/>
</dbReference>
<dbReference type="SUPFAM" id="SSF51658">
    <property type="entry name" value="Xylose isomerase-like"/>
    <property type="match status" value="1"/>
</dbReference>
<comment type="catalytic activity">
    <reaction evidence="7">
        <text>Endonucleolytic cleavage to 5'-phosphooligonucleotide end-products.</text>
        <dbReference type="EC" id="3.1.21.2"/>
    </reaction>
</comment>
<dbReference type="AlphaFoldDB" id="A0A1F5T380"/>